<dbReference type="RefSeq" id="WP_183697683.1">
    <property type="nucleotide sequence ID" value="NZ_JACICA010000011.1"/>
</dbReference>
<dbReference type="PIRSF" id="PIRSF025648">
    <property type="entry name" value="DDH"/>
    <property type="match status" value="1"/>
</dbReference>
<evidence type="ECO:0000256" key="12">
    <source>
        <dbReference type="PIRNR" id="PIRNR025648"/>
    </source>
</evidence>
<proteinExistence type="inferred from homology"/>
<dbReference type="AlphaFoldDB" id="A0A7W5UL58"/>
<protein>
    <recommendedName>
        <fullName evidence="5 12">Meso-diaminopimelate D-dehydrogenase</fullName>
        <shortName evidence="12">DAPDH</shortName>
        <shortName evidence="12">Meso-DAP dehydrogenase</shortName>
        <ecNumber evidence="4 12">1.4.1.16</ecNumber>
    </recommendedName>
</protein>
<dbReference type="GO" id="GO:0047850">
    <property type="term" value="F:diaminopimelate dehydrogenase activity"/>
    <property type="evidence" value="ECO:0007669"/>
    <property type="project" value="UniProtKB-UniRule"/>
</dbReference>
<dbReference type="PANTHER" id="PTHR31873">
    <property type="entry name" value="L-ASPARTATE DEHYDROGENASE-RELATED"/>
    <property type="match status" value="1"/>
</dbReference>
<gene>
    <name evidence="16" type="ORF">FHS60_001853</name>
</gene>
<feature type="binding site" evidence="13">
    <location>
        <position position="227"/>
    </location>
    <ligand>
        <name>substrate</name>
    </ligand>
</feature>
<dbReference type="GO" id="GO:0009089">
    <property type="term" value="P:lysine biosynthetic process via diaminopimelate"/>
    <property type="evidence" value="ECO:0007669"/>
    <property type="project" value="UniProtKB-UniRule"/>
</dbReference>
<evidence type="ECO:0000256" key="5">
    <source>
        <dbReference type="ARBA" id="ARBA00021654"/>
    </source>
</evidence>
<name>A0A7W5UL58_9BACT</name>
<feature type="domain" description="Gfo/Idh/MocA-like oxidoreductase N-terminal" evidence="14">
    <location>
        <begin position="4"/>
        <end position="86"/>
    </location>
</feature>
<evidence type="ECO:0000313" key="17">
    <source>
        <dbReference type="Proteomes" id="UP000541425"/>
    </source>
</evidence>
<dbReference type="Gene3D" id="3.30.360.10">
    <property type="entry name" value="Dihydrodipicolinate Reductase, domain 2"/>
    <property type="match status" value="1"/>
</dbReference>
<feature type="binding site" evidence="13">
    <location>
        <position position="253"/>
    </location>
    <ligand>
        <name>substrate</name>
    </ligand>
</feature>
<dbReference type="PANTHER" id="PTHR31873:SF6">
    <property type="entry name" value="ASPARTATE DEHYDROGENASE DOMAIN-CONTAINING PROTEIN"/>
    <property type="match status" value="1"/>
</dbReference>
<keyword evidence="6 12" id="KW-0028">Amino-acid biosynthesis</keyword>
<dbReference type="SUPFAM" id="SSF55347">
    <property type="entry name" value="Glyceraldehyde-3-phosphate dehydrogenase-like, C-terminal domain"/>
    <property type="match status" value="1"/>
</dbReference>
<feature type="binding site" evidence="13">
    <location>
        <begin position="90"/>
        <end position="92"/>
    </location>
    <ligand>
        <name>NADP(+)</name>
        <dbReference type="ChEBI" id="CHEBI:58349"/>
    </ligand>
</feature>
<evidence type="ECO:0000256" key="4">
    <source>
        <dbReference type="ARBA" id="ARBA00012080"/>
    </source>
</evidence>
<keyword evidence="8 12" id="KW-0220">Diaminopimelate biosynthesis</keyword>
<accession>A0A7W5UL58</accession>
<evidence type="ECO:0000256" key="3">
    <source>
        <dbReference type="ARBA" id="ARBA00011738"/>
    </source>
</evidence>
<evidence type="ECO:0000256" key="2">
    <source>
        <dbReference type="ARBA" id="ARBA00007442"/>
    </source>
</evidence>
<evidence type="ECO:0000256" key="10">
    <source>
        <dbReference type="ARBA" id="ARBA00023154"/>
    </source>
</evidence>
<dbReference type="GO" id="GO:0000166">
    <property type="term" value="F:nucleotide binding"/>
    <property type="evidence" value="ECO:0007669"/>
    <property type="project" value="UniProtKB-KW"/>
</dbReference>
<dbReference type="Gene3D" id="3.40.50.720">
    <property type="entry name" value="NAD(P)-binding Rossmann-like Domain"/>
    <property type="match status" value="1"/>
</dbReference>
<comment type="subunit">
    <text evidence="3 12">Homodimer.</text>
</comment>
<dbReference type="InterPro" id="IPR010190">
    <property type="entry name" value="Diaminopimelate_DH_Ddh"/>
</dbReference>
<evidence type="ECO:0000256" key="11">
    <source>
        <dbReference type="ARBA" id="ARBA00052023"/>
    </source>
</evidence>
<evidence type="ECO:0000259" key="14">
    <source>
        <dbReference type="Pfam" id="PF01408"/>
    </source>
</evidence>
<comment type="caution">
    <text evidence="16">The sequence shown here is derived from an EMBL/GenBank/DDBJ whole genome shotgun (WGS) entry which is preliminary data.</text>
</comment>
<evidence type="ECO:0000256" key="6">
    <source>
        <dbReference type="ARBA" id="ARBA00022605"/>
    </source>
</evidence>
<dbReference type="InterPro" id="IPR000683">
    <property type="entry name" value="Gfo/Idh/MocA-like_OxRdtase_N"/>
</dbReference>
<organism evidence="16 17">
    <name type="scientific">Alloprevotella rava</name>
    <dbReference type="NCBI Taxonomy" id="671218"/>
    <lineage>
        <taxon>Bacteria</taxon>
        <taxon>Pseudomonadati</taxon>
        <taxon>Bacteroidota</taxon>
        <taxon>Bacteroidia</taxon>
        <taxon>Bacteroidales</taxon>
        <taxon>Prevotellaceae</taxon>
        <taxon>Alloprevotella</taxon>
    </lineage>
</organism>
<dbReference type="Proteomes" id="UP000541425">
    <property type="component" value="Unassembled WGS sequence"/>
</dbReference>
<comment type="pathway">
    <text evidence="1 12">Amino-acid biosynthesis; L-lysine biosynthesis via DAP pathway; DL-2,6-diaminopimelate from (S)-tetrahydrodipicolinate: step 1/1.</text>
</comment>
<evidence type="ECO:0000256" key="9">
    <source>
        <dbReference type="ARBA" id="ARBA00023002"/>
    </source>
</evidence>
<sequence length="299" mass="32585">MKKIKVAIVGYGNIGHYTLQALEAAPDFEIVGIVRRNPEEEQPQELAPYKVVKNIAELGQVDVAILATPSRKVEETAKLILALGINTVDSFDIHTEILRLRSELSTSALANNAVSIISAGWDPGTDSIVRTMLQAVAPKGLTYTNFGPGMSMGHTVAVKAIKGVKAALSMTIPLGTSIHRRMVYIELEEGTDFKEVETAIKNDPYFVHDETHVQQVSCVNDVIDMGHGVNLTRKGVSGTTQNQLFEFKMHINNPALTAQILVCAARATMRQQPGCYTMPEVPVIDLLPGDRDQLIAELV</sequence>
<reference evidence="16 17" key="1">
    <citation type="submission" date="2020-08" db="EMBL/GenBank/DDBJ databases">
        <title>Genomic Encyclopedia of Type Strains, Phase IV (KMG-IV): sequencing the most valuable type-strain genomes for metagenomic binning, comparative biology and taxonomic classification.</title>
        <authorList>
            <person name="Goeker M."/>
        </authorList>
    </citation>
    <scope>NUCLEOTIDE SEQUENCE [LARGE SCALE GENOMIC DNA]</scope>
    <source>
        <strain evidence="16 17">DSM 22548</strain>
    </source>
</reference>
<feature type="binding site" evidence="13">
    <location>
        <begin position="119"/>
        <end position="123"/>
    </location>
    <ligand>
        <name>NADP(+)</name>
        <dbReference type="ChEBI" id="CHEBI:58349"/>
    </ligand>
</feature>
<dbReference type="UniPathway" id="UPA00034">
    <property type="reaction ID" value="UER00026"/>
</dbReference>
<feature type="binding site" evidence="13">
    <location>
        <begin position="35"/>
        <end position="37"/>
    </location>
    <ligand>
        <name>NADP(+)</name>
        <dbReference type="ChEBI" id="CHEBI:58349"/>
    </ligand>
</feature>
<feature type="domain" description="Meso-diaminopimelate D-dehydrogenase C-terminal" evidence="15">
    <location>
        <begin position="120"/>
        <end position="178"/>
    </location>
</feature>
<evidence type="ECO:0000256" key="13">
    <source>
        <dbReference type="PIRSR" id="PIRSR025648-1"/>
    </source>
</evidence>
<evidence type="ECO:0000256" key="7">
    <source>
        <dbReference type="ARBA" id="ARBA00022857"/>
    </source>
</evidence>
<keyword evidence="9 12" id="KW-0560">Oxidoreductase</keyword>
<feature type="binding site" evidence="13">
    <location>
        <begin position="11"/>
        <end position="14"/>
    </location>
    <ligand>
        <name>NADP(+)</name>
        <dbReference type="ChEBI" id="CHEBI:58349"/>
    </ligand>
</feature>
<keyword evidence="10 12" id="KW-0457">Lysine biosynthesis</keyword>
<dbReference type="InterPro" id="IPR032094">
    <property type="entry name" value="Meso-DAP_DH_C"/>
</dbReference>
<comment type="function">
    <text evidence="12">Catalyzes the reversible NADPH-dependent reductive amination of L-2-amino-6-oxopimelate, the acyclic form of L-tetrahydrodipicolinate, to generate the meso compound, D,L-2,6-diaminopimelate.</text>
</comment>
<dbReference type="CDD" id="cd02270">
    <property type="entry name" value="meso-DAPDH_N"/>
    <property type="match status" value="1"/>
</dbReference>
<feature type="binding site" evidence="13">
    <location>
        <position position="181"/>
    </location>
    <ligand>
        <name>substrate</name>
    </ligand>
</feature>
<evidence type="ECO:0000256" key="1">
    <source>
        <dbReference type="ARBA" id="ARBA00004896"/>
    </source>
</evidence>
<dbReference type="EC" id="1.4.1.16" evidence="4 12"/>
<dbReference type="SUPFAM" id="SSF51735">
    <property type="entry name" value="NAD(P)-binding Rossmann-fold domains"/>
    <property type="match status" value="1"/>
</dbReference>
<dbReference type="Pfam" id="PF16654">
    <property type="entry name" value="DAPDH_C"/>
    <property type="match status" value="1"/>
</dbReference>
<dbReference type="Pfam" id="PF01408">
    <property type="entry name" value="GFO_IDH_MocA"/>
    <property type="match status" value="1"/>
</dbReference>
<keyword evidence="7 12" id="KW-0521">NADP</keyword>
<dbReference type="InterPro" id="IPR036291">
    <property type="entry name" value="NAD(P)-bd_dom_sf"/>
</dbReference>
<evidence type="ECO:0000256" key="8">
    <source>
        <dbReference type="ARBA" id="ARBA00022915"/>
    </source>
</evidence>
<comment type="catalytic activity">
    <reaction evidence="11 12">
        <text>meso-2,6-diaminopimelate + NADP(+) + H2O = (S)-2-amino-6-oxoheptanedioate + NH4(+) + NADPH + H(+)</text>
        <dbReference type="Rhea" id="RHEA:13561"/>
        <dbReference type="ChEBI" id="CHEBI:15377"/>
        <dbReference type="ChEBI" id="CHEBI:15378"/>
        <dbReference type="ChEBI" id="CHEBI:28938"/>
        <dbReference type="ChEBI" id="CHEBI:57783"/>
        <dbReference type="ChEBI" id="CHEBI:57791"/>
        <dbReference type="ChEBI" id="CHEBI:58349"/>
        <dbReference type="ChEBI" id="CHEBI:58556"/>
        <dbReference type="EC" id="1.4.1.16"/>
    </reaction>
</comment>
<evidence type="ECO:0000259" key="15">
    <source>
        <dbReference type="Pfam" id="PF16654"/>
    </source>
</evidence>
<keyword evidence="13" id="KW-0547">Nucleotide-binding</keyword>
<evidence type="ECO:0000313" key="16">
    <source>
        <dbReference type="EMBL" id="MBB3703371.1"/>
    </source>
</evidence>
<feature type="binding site" evidence="13">
    <location>
        <position position="171"/>
    </location>
    <ligand>
        <name>substrate</name>
    </ligand>
</feature>
<dbReference type="GO" id="GO:0019877">
    <property type="term" value="P:diaminopimelate biosynthetic process"/>
    <property type="evidence" value="ECO:0007669"/>
    <property type="project" value="UniProtKB-UniRule"/>
</dbReference>
<dbReference type="NCBIfam" id="TIGR01921">
    <property type="entry name" value="DAP-DH"/>
    <property type="match status" value="1"/>
</dbReference>
<dbReference type="EMBL" id="JACICA010000011">
    <property type="protein sequence ID" value="MBB3703371.1"/>
    <property type="molecule type" value="Genomic_DNA"/>
</dbReference>
<comment type="similarity">
    <text evidence="2 12">Belongs to the diaminopimelate dehydrogenase family.</text>
</comment>